<dbReference type="RefSeq" id="WP_200352473.1">
    <property type="nucleotide sequence ID" value="NZ_BAABHZ010000001.1"/>
</dbReference>
<feature type="region of interest" description="Disordered" evidence="1">
    <location>
        <begin position="52"/>
        <end position="84"/>
    </location>
</feature>
<feature type="region of interest" description="Disordered" evidence="1">
    <location>
        <begin position="137"/>
        <end position="164"/>
    </location>
</feature>
<dbReference type="Proteomes" id="UP000600139">
    <property type="component" value="Unassembled WGS sequence"/>
</dbReference>
<feature type="region of interest" description="Disordered" evidence="1">
    <location>
        <begin position="1"/>
        <end position="29"/>
    </location>
</feature>
<feature type="region of interest" description="Disordered" evidence="1">
    <location>
        <begin position="176"/>
        <end position="240"/>
    </location>
</feature>
<dbReference type="AlphaFoldDB" id="A0A934R358"/>
<protein>
    <submittedName>
        <fullName evidence="2">Uncharacterized protein</fullName>
    </submittedName>
</protein>
<keyword evidence="3" id="KW-1185">Reference proteome</keyword>
<feature type="compositionally biased region" description="Polar residues" evidence="1">
    <location>
        <begin position="67"/>
        <end position="82"/>
    </location>
</feature>
<feature type="region of interest" description="Disordered" evidence="1">
    <location>
        <begin position="304"/>
        <end position="382"/>
    </location>
</feature>
<gene>
    <name evidence="2" type="ORF">JIN84_18070</name>
</gene>
<dbReference type="EMBL" id="JAENIK010000012">
    <property type="protein sequence ID" value="MBK1817533.1"/>
    <property type="molecule type" value="Genomic_DNA"/>
</dbReference>
<evidence type="ECO:0000313" key="2">
    <source>
        <dbReference type="EMBL" id="MBK1817533.1"/>
    </source>
</evidence>
<feature type="compositionally biased region" description="Pro residues" evidence="1">
    <location>
        <begin position="309"/>
        <end position="319"/>
    </location>
</feature>
<comment type="caution">
    <text evidence="2">The sequence shown here is derived from an EMBL/GenBank/DDBJ whole genome shotgun (WGS) entry which is preliminary data.</text>
</comment>
<feature type="compositionally biased region" description="Basic and acidic residues" evidence="1">
    <location>
        <begin position="1"/>
        <end position="19"/>
    </location>
</feature>
<sequence>MARRYRDDWNPNARTRIDARPPSPEKAAGMTRIHYATDGTVIGAIDRYGMPLGSRVRQGPKDGSAIGNPSTPGLDRQTSMNSRAPDENLSARQALHAEMVRAGRSGITPEMQERANQLGVSGPAWNRVAGAIPEIPDSITGTTAVPAPPPRPESPARRLGQLPSGATQVGMAPFKPGMAEGGLTPQIATNTPGAVPAAASGAQRINRLTGRPFGYTPGDTSTAAPQVASKPPQSDMAKTAQASADLLVAHRKIEADSAKRSAFRAAVQPPKMGISPSPLNIHGFRSAAGLPIYRVKDFALPAVSNPQPVGGPQPGPAAPPKAATPSLTPGSTFRQLTTPPAVMGPPASAKPQPAKPQPAYRTPPALPAGGPAFTAPNTRSVAREQEIEAQRGAKRKAYNAAWNQTPNLPVADPNSVLNKSYKSLRTFFSGHSY</sequence>
<organism evidence="2 3">
    <name type="scientific">Luteolibacter yonseiensis</name>
    <dbReference type="NCBI Taxonomy" id="1144680"/>
    <lineage>
        <taxon>Bacteria</taxon>
        <taxon>Pseudomonadati</taxon>
        <taxon>Verrucomicrobiota</taxon>
        <taxon>Verrucomicrobiia</taxon>
        <taxon>Verrucomicrobiales</taxon>
        <taxon>Verrucomicrobiaceae</taxon>
        <taxon>Luteolibacter</taxon>
    </lineage>
</organism>
<feature type="compositionally biased region" description="Polar residues" evidence="1">
    <location>
        <begin position="326"/>
        <end position="338"/>
    </location>
</feature>
<evidence type="ECO:0000256" key="1">
    <source>
        <dbReference type="SAM" id="MobiDB-lite"/>
    </source>
</evidence>
<accession>A0A934R358</accession>
<evidence type="ECO:0000313" key="3">
    <source>
        <dbReference type="Proteomes" id="UP000600139"/>
    </source>
</evidence>
<reference evidence="2" key="1">
    <citation type="submission" date="2021-01" db="EMBL/GenBank/DDBJ databases">
        <title>Modified the classification status of verrucomicrobia.</title>
        <authorList>
            <person name="Feng X."/>
        </authorList>
    </citation>
    <scope>NUCLEOTIDE SEQUENCE</scope>
    <source>
        <strain evidence="2">JCM 18052</strain>
    </source>
</reference>
<proteinExistence type="predicted"/>
<name>A0A934R358_9BACT</name>